<evidence type="ECO:0000313" key="6">
    <source>
        <dbReference type="Proteomes" id="UP000230971"/>
    </source>
</evidence>
<evidence type="ECO:0000259" key="2">
    <source>
        <dbReference type="Pfam" id="PF05305"/>
    </source>
</evidence>
<gene>
    <name evidence="3" type="ORF">AWB95_06050</name>
    <name evidence="4" type="ORF">CQY23_22080</name>
</gene>
<proteinExistence type="predicted"/>
<sequence length="276" mass="27983">MLTGITSRAGTLVTTIVVLTGAAVLHADVAGADPNQDDQFLALLDKEEIPALANVPSIIATAHKVCRKLDGGVPVDDVVDTMTDNAYGVDPLLRLYPPARVTSTVTRFITAAVEVYCPDDQGKIASIMANPEPGSGEPTHRLGAYTRNAANSGNDALEPTDGGVFLAGRYRSDRSDGYADDTVLTSLTAAVPSGEITPPNPPQIPTPPPPAAHKPQQQPPPPQQVEPPAAAPQPGDAAGSGGGGSGGGNGNGGSGPVPAEPSPEPPIPPGFVRLAP</sequence>
<accession>A0A1X1RUG8</accession>
<dbReference type="OrthoDB" id="4752037at2"/>
<dbReference type="Pfam" id="PF05305">
    <property type="entry name" value="DUF732"/>
    <property type="match status" value="1"/>
</dbReference>
<name>A0A1X1RUG8_MYCCE</name>
<evidence type="ECO:0000313" key="3">
    <source>
        <dbReference type="EMBL" id="ORV17883.1"/>
    </source>
</evidence>
<feature type="compositionally biased region" description="Pro residues" evidence="1">
    <location>
        <begin position="198"/>
        <end position="231"/>
    </location>
</feature>
<dbReference type="RefSeq" id="WP_062538593.1">
    <property type="nucleotide sequence ID" value="NZ_BBUN01000034.1"/>
</dbReference>
<protein>
    <submittedName>
        <fullName evidence="4">DUF732 domain-containing protein</fullName>
    </submittedName>
</protein>
<dbReference type="InterPro" id="IPR007969">
    <property type="entry name" value="DUF732"/>
</dbReference>
<feature type="domain" description="DUF732" evidence="2">
    <location>
        <begin position="36"/>
        <end position="119"/>
    </location>
</feature>
<organism evidence="3 5">
    <name type="scientific">Mycobacterium celatum</name>
    <dbReference type="NCBI Taxonomy" id="28045"/>
    <lineage>
        <taxon>Bacteria</taxon>
        <taxon>Bacillati</taxon>
        <taxon>Actinomycetota</taxon>
        <taxon>Actinomycetes</taxon>
        <taxon>Mycobacteriales</taxon>
        <taxon>Mycobacteriaceae</taxon>
        <taxon>Mycobacterium</taxon>
    </lineage>
</organism>
<evidence type="ECO:0000313" key="5">
    <source>
        <dbReference type="Proteomes" id="UP000193907"/>
    </source>
</evidence>
<reference evidence="4 6" key="2">
    <citation type="journal article" date="2017" name="Infect. Genet. Evol.">
        <title>The new phylogeny of the genus Mycobacterium: The old and the news.</title>
        <authorList>
            <person name="Tortoli E."/>
            <person name="Fedrizzi T."/>
            <person name="Meehan C.J."/>
            <person name="Trovato A."/>
            <person name="Grottola A."/>
            <person name="Giacobazzi E."/>
            <person name="Serpini G.F."/>
            <person name="Tagliazucchi S."/>
            <person name="Fabio A."/>
            <person name="Bettua C."/>
            <person name="Bertorelli R."/>
            <person name="Frascaro F."/>
            <person name="De Sanctis V."/>
            <person name="Pecorari M."/>
            <person name="Jousson O."/>
            <person name="Segata N."/>
            <person name="Cirillo D.M."/>
        </authorList>
    </citation>
    <scope>NUCLEOTIDE SEQUENCE [LARGE SCALE GENOMIC DNA]</scope>
    <source>
        <strain evidence="4 6">NCTC 12882</strain>
    </source>
</reference>
<dbReference type="EMBL" id="LQOM01000018">
    <property type="protein sequence ID" value="ORV17883.1"/>
    <property type="molecule type" value="Genomic_DNA"/>
</dbReference>
<dbReference type="AlphaFoldDB" id="A0A1X1RUG8"/>
<feature type="compositionally biased region" description="Gly residues" evidence="1">
    <location>
        <begin position="238"/>
        <end position="255"/>
    </location>
</feature>
<feature type="compositionally biased region" description="Pro residues" evidence="1">
    <location>
        <begin position="258"/>
        <end position="269"/>
    </location>
</feature>
<keyword evidence="5" id="KW-1185">Reference proteome</keyword>
<evidence type="ECO:0000313" key="4">
    <source>
        <dbReference type="EMBL" id="PIB74155.1"/>
    </source>
</evidence>
<feature type="region of interest" description="Disordered" evidence="1">
    <location>
        <begin position="191"/>
        <end position="276"/>
    </location>
</feature>
<evidence type="ECO:0000256" key="1">
    <source>
        <dbReference type="SAM" id="MobiDB-lite"/>
    </source>
</evidence>
<dbReference type="STRING" id="28045.AWB95_06050"/>
<reference evidence="3 5" key="1">
    <citation type="submission" date="2016-01" db="EMBL/GenBank/DDBJ databases">
        <title>The new phylogeny of the genus Mycobacterium.</title>
        <authorList>
            <person name="Tarcisio F."/>
            <person name="Conor M."/>
            <person name="Antonella G."/>
            <person name="Elisabetta G."/>
            <person name="Giulia F.S."/>
            <person name="Sara T."/>
            <person name="Anna F."/>
            <person name="Clotilde B."/>
            <person name="Roberto B."/>
            <person name="Veronica D.S."/>
            <person name="Fabio R."/>
            <person name="Monica P."/>
            <person name="Olivier J."/>
            <person name="Enrico T."/>
            <person name="Nicola S."/>
        </authorList>
    </citation>
    <scope>NUCLEOTIDE SEQUENCE [LARGE SCALE GENOMIC DNA]</scope>
    <source>
        <strain evidence="3 5">DSM 44243</strain>
    </source>
</reference>
<comment type="caution">
    <text evidence="3">The sequence shown here is derived from an EMBL/GenBank/DDBJ whole genome shotgun (WGS) entry which is preliminary data.</text>
</comment>
<dbReference type="Proteomes" id="UP000193907">
    <property type="component" value="Unassembled WGS sequence"/>
</dbReference>
<dbReference type="Proteomes" id="UP000230971">
    <property type="component" value="Unassembled WGS sequence"/>
</dbReference>
<dbReference type="EMBL" id="PDKV01000042">
    <property type="protein sequence ID" value="PIB74155.1"/>
    <property type="molecule type" value="Genomic_DNA"/>
</dbReference>